<dbReference type="AlphaFoldDB" id="A0AAD7T454"/>
<name>A0AAD7T454_9TELE</name>
<evidence type="ECO:0000256" key="1">
    <source>
        <dbReference type="SAM" id="MobiDB-lite"/>
    </source>
</evidence>
<sequence length="111" mass="11511">MLDYDQGCLCTSPGEMDSVAGRELKVDSAQGGGGGAPRSSVTSSHNKQEIVFYKGASLSPFGQRPRGGAPMNRLTWPVRSTALEPWGHPNPDDSLKLLSGATGVPPIAGCA</sequence>
<evidence type="ECO:0000313" key="2">
    <source>
        <dbReference type="EMBL" id="KAJ8413598.1"/>
    </source>
</evidence>
<reference evidence="2" key="1">
    <citation type="journal article" date="2023" name="Science">
        <title>Genome structures resolve the early diversification of teleost fishes.</title>
        <authorList>
            <person name="Parey E."/>
            <person name="Louis A."/>
            <person name="Montfort J."/>
            <person name="Bouchez O."/>
            <person name="Roques C."/>
            <person name="Iampietro C."/>
            <person name="Lluch J."/>
            <person name="Castinel A."/>
            <person name="Donnadieu C."/>
            <person name="Desvignes T."/>
            <person name="Floi Bucao C."/>
            <person name="Jouanno E."/>
            <person name="Wen M."/>
            <person name="Mejri S."/>
            <person name="Dirks R."/>
            <person name="Jansen H."/>
            <person name="Henkel C."/>
            <person name="Chen W.J."/>
            <person name="Zahm M."/>
            <person name="Cabau C."/>
            <person name="Klopp C."/>
            <person name="Thompson A.W."/>
            <person name="Robinson-Rechavi M."/>
            <person name="Braasch I."/>
            <person name="Lecointre G."/>
            <person name="Bobe J."/>
            <person name="Postlethwait J.H."/>
            <person name="Berthelot C."/>
            <person name="Roest Crollius H."/>
            <person name="Guiguen Y."/>
        </authorList>
    </citation>
    <scope>NUCLEOTIDE SEQUENCE</scope>
    <source>
        <strain evidence="2">NC1722</strain>
    </source>
</reference>
<protein>
    <submittedName>
        <fullName evidence="2">Uncharacterized protein</fullName>
    </submittedName>
</protein>
<accession>A0AAD7T454</accession>
<dbReference type="EMBL" id="JAINUG010000015">
    <property type="protein sequence ID" value="KAJ8413598.1"/>
    <property type="molecule type" value="Genomic_DNA"/>
</dbReference>
<feature type="region of interest" description="Disordered" evidence="1">
    <location>
        <begin position="26"/>
        <end position="46"/>
    </location>
</feature>
<comment type="caution">
    <text evidence="2">The sequence shown here is derived from an EMBL/GenBank/DDBJ whole genome shotgun (WGS) entry which is preliminary data.</text>
</comment>
<proteinExistence type="predicted"/>
<gene>
    <name evidence="2" type="ORF">AAFF_G00081050</name>
</gene>
<organism evidence="2 3">
    <name type="scientific">Aldrovandia affinis</name>
    <dbReference type="NCBI Taxonomy" id="143900"/>
    <lineage>
        <taxon>Eukaryota</taxon>
        <taxon>Metazoa</taxon>
        <taxon>Chordata</taxon>
        <taxon>Craniata</taxon>
        <taxon>Vertebrata</taxon>
        <taxon>Euteleostomi</taxon>
        <taxon>Actinopterygii</taxon>
        <taxon>Neopterygii</taxon>
        <taxon>Teleostei</taxon>
        <taxon>Notacanthiformes</taxon>
        <taxon>Halosauridae</taxon>
        <taxon>Aldrovandia</taxon>
    </lineage>
</organism>
<evidence type="ECO:0000313" key="3">
    <source>
        <dbReference type="Proteomes" id="UP001221898"/>
    </source>
</evidence>
<dbReference type="Proteomes" id="UP001221898">
    <property type="component" value="Unassembled WGS sequence"/>
</dbReference>
<keyword evidence="3" id="KW-1185">Reference proteome</keyword>